<comment type="caution">
    <text evidence="2">The sequence shown here is derived from an EMBL/GenBank/DDBJ whole genome shotgun (WGS) entry which is preliminary data.</text>
</comment>
<reference evidence="3" key="1">
    <citation type="submission" date="2023-07" db="EMBL/GenBank/DDBJ databases">
        <title>Whole genome shotgun sequence of Streptomyces spororaveus NBRC 15456.</title>
        <authorList>
            <person name="Komaki H."/>
            <person name="Tamura T."/>
        </authorList>
    </citation>
    <scope>NUCLEOTIDE SEQUENCE [LARGE SCALE GENOMIC DNA]</scope>
    <source>
        <strain evidence="3">NBRC 15456</strain>
    </source>
</reference>
<organism evidence="2 3">
    <name type="scientific">Streptomyces spororaveus</name>
    <dbReference type="NCBI Taxonomy" id="284039"/>
    <lineage>
        <taxon>Bacteria</taxon>
        <taxon>Bacillati</taxon>
        <taxon>Actinomycetota</taxon>
        <taxon>Actinomycetes</taxon>
        <taxon>Kitasatosporales</taxon>
        <taxon>Streptomycetaceae</taxon>
        <taxon>Streptomyces</taxon>
    </lineage>
</organism>
<dbReference type="RefSeq" id="WP_202197147.1">
    <property type="nucleotide sequence ID" value="NZ_BAAATO010000022.1"/>
</dbReference>
<evidence type="ECO:0008006" key="4">
    <source>
        <dbReference type="Google" id="ProtNLM"/>
    </source>
</evidence>
<proteinExistence type="predicted"/>
<name>A0ABQ3T296_9ACTN</name>
<keyword evidence="1" id="KW-1133">Transmembrane helix</keyword>
<keyword evidence="3" id="KW-1185">Reference proteome</keyword>
<keyword evidence="1" id="KW-0472">Membrane</keyword>
<feature type="transmembrane region" description="Helical" evidence="1">
    <location>
        <begin position="172"/>
        <end position="194"/>
    </location>
</feature>
<dbReference type="Proteomes" id="UP000608522">
    <property type="component" value="Unassembled WGS sequence"/>
</dbReference>
<gene>
    <name evidence="2" type="ORF">Sspor_00710</name>
</gene>
<evidence type="ECO:0000313" key="2">
    <source>
        <dbReference type="EMBL" id="GHI74510.1"/>
    </source>
</evidence>
<sequence length="294" mass="32446">MRIGELLDRWGVHLIVGALITGQVVSTAVQGPHPIAAYTSLVGGALWAWHGHHTSDRAISSGYFAQILTWDPFVRPHKAPDPTALYLEMAARMRQTEEHVHAFARRHGLERVSLALPGDRHSHKDARATGHGLAGHLWLGALWFHPDHTRHLPPVLEHELAHLRRRDTRTRLVVETCALVSVILASGLLPLWAFTVTALTAWLGTAALHWWAELACDAAAVRACGRTSVAGMWTADIADERTTPLAARAWNFIRTGHLHPPLRLRRCFALHAPLRSSDAPHPLSTPPGPLARRP</sequence>
<evidence type="ECO:0000313" key="3">
    <source>
        <dbReference type="Proteomes" id="UP000608522"/>
    </source>
</evidence>
<accession>A0ABQ3T296</accession>
<dbReference type="EMBL" id="BNED01000002">
    <property type="protein sequence ID" value="GHI74510.1"/>
    <property type="molecule type" value="Genomic_DNA"/>
</dbReference>
<keyword evidence="1" id="KW-0812">Transmembrane</keyword>
<evidence type="ECO:0000256" key="1">
    <source>
        <dbReference type="SAM" id="Phobius"/>
    </source>
</evidence>
<protein>
    <recommendedName>
        <fullName evidence="4">Peptidase M48 domain-containing protein</fullName>
    </recommendedName>
</protein>